<name>A0A6B8LUX0_9HYPH</name>
<evidence type="ECO:0000313" key="2">
    <source>
        <dbReference type="Proteomes" id="UP000422569"/>
    </source>
</evidence>
<dbReference type="EMBL" id="CP044331">
    <property type="protein sequence ID" value="QGM96157.1"/>
    <property type="molecule type" value="Genomic_DNA"/>
</dbReference>
<dbReference type="AlphaFoldDB" id="A0A6B8LUX0"/>
<evidence type="ECO:0000313" key="1">
    <source>
        <dbReference type="EMBL" id="QGM96157.1"/>
    </source>
</evidence>
<proteinExistence type="predicted"/>
<dbReference type="KEGG" id="mpar:F7D14_00705"/>
<sequence length="91" mass="10168">MGEKTSIRQRVEAIKGVTRTWFEWTSAEQTESKLLVVEVDFDTDPNAPDYRGKTVSAIGETFDEVLAEGLHPEDDHPVLVSGLRIVPSRRG</sequence>
<reference evidence="1 2" key="1">
    <citation type="submission" date="2019-09" db="EMBL/GenBank/DDBJ databases">
        <title>Isolation and complete genome sequencing of Methylocystis species.</title>
        <authorList>
            <person name="Rumah B.L."/>
            <person name="Stead C.E."/>
            <person name="Stevens B.C."/>
            <person name="Minton N.P."/>
            <person name="Grosse-Honebrink A."/>
            <person name="Zhang Y."/>
        </authorList>
    </citation>
    <scope>NUCLEOTIDE SEQUENCE [LARGE SCALE GENOMIC DNA]</scope>
    <source>
        <strain evidence="1 2">BRCS2</strain>
    </source>
</reference>
<protein>
    <submittedName>
        <fullName evidence="1">Uncharacterized protein</fullName>
    </submittedName>
</protein>
<gene>
    <name evidence="1" type="ORF">F7D14_00705</name>
</gene>
<accession>A0A6B8LUX0</accession>
<dbReference type="Proteomes" id="UP000422569">
    <property type="component" value="Chromosome"/>
</dbReference>
<organism evidence="1 2">
    <name type="scientific">Methylocystis parvus</name>
    <dbReference type="NCBI Taxonomy" id="134"/>
    <lineage>
        <taxon>Bacteria</taxon>
        <taxon>Pseudomonadati</taxon>
        <taxon>Pseudomonadota</taxon>
        <taxon>Alphaproteobacteria</taxon>
        <taxon>Hyphomicrobiales</taxon>
        <taxon>Methylocystaceae</taxon>
        <taxon>Methylocystis</taxon>
    </lineage>
</organism>
<dbReference type="RefSeq" id="WP_154419601.1">
    <property type="nucleotide sequence ID" value="NZ_CP044331.1"/>
</dbReference>
<keyword evidence="2" id="KW-1185">Reference proteome</keyword>